<dbReference type="SUPFAM" id="SSF52540">
    <property type="entry name" value="P-loop containing nucleoside triphosphate hydrolases"/>
    <property type="match status" value="1"/>
</dbReference>
<reference evidence="8 9" key="1">
    <citation type="submission" date="2020-03" db="EMBL/GenBank/DDBJ databases">
        <title>Genomic Encyclopedia of Type Strains, Phase IV (KMG-IV): sequencing the most valuable type-strain genomes for metagenomic binning, comparative biology and taxonomic classification.</title>
        <authorList>
            <person name="Goeker M."/>
        </authorList>
    </citation>
    <scope>NUCLEOTIDE SEQUENCE [LARGE SCALE GENOMIC DNA]</scope>
    <source>
        <strain evidence="8 9">DSM 101599</strain>
    </source>
</reference>
<gene>
    <name evidence="6" type="primary">ureG</name>
    <name evidence="8" type="ORF">FHR24_002430</name>
</gene>
<comment type="similarity">
    <text evidence="1 6">Belongs to the SIMIBI class G3E GTPase family. UreG subfamily.</text>
</comment>
<dbReference type="Gene3D" id="3.40.50.300">
    <property type="entry name" value="P-loop containing nucleotide triphosphate hydrolases"/>
    <property type="match status" value="1"/>
</dbReference>
<dbReference type="Pfam" id="PF02492">
    <property type="entry name" value="cobW"/>
    <property type="match status" value="1"/>
</dbReference>
<keyword evidence="4 6" id="KW-0342">GTP-binding</keyword>
<evidence type="ECO:0000256" key="5">
    <source>
        <dbReference type="ARBA" id="ARBA00023186"/>
    </source>
</evidence>
<feature type="binding site" evidence="6">
    <location>
        <begin position="43"/>
        <end position="50"/>
    </location>
    <ligand>
        <name>GTP</name>
        <dbReference type="ChEBI" id="CHEBI:37565"/>
    </ligand>
</feature>
<evidence type="ECO:0000256" key="6">
    <source>
        <dbReference type="HAMAP-Rule" id="MF_01389"/>
    </source>
</evidence>
<comment type="function">
    <text evidence="6">Facilitates the functional incorporation of the urease nickel metallocenter. This process requires GTP hydrolysis, probably effectuated by UreG.</text>
</comment>
<accession>A0ABX0UAW2</accession>
<keyword evidence="9" id="KW-1185">Reference proteome</keyword>
<dbReference type="PANTHER" id="PTHR31715:SF0">
    <property type="entry name" value="UREASE ACCESSORY PROTEIN G"/>
    <property type="match status" value="1"/>
</dbReference>
<sequence>MKIYEELLHHQETWENPGFFSNRELQVENRDFKKRAFTVGIGGPVGTGKTALLLKICQMLSDKMKIAAVTNDIFTKEDAEFLTRNEALEADKIVGVETGGCPHAAIREDVSLNLSALEELMAKFPDTEILFVESGGDNLAAHFSKELVDYSIYVIDVSGGDKIPRKGGPGITQADLLVINKIDIAELVHADLNVMDRDSKKMRGNGPFVFAKAYEGYNVDTIIDHVLHARKHALED</sequence>
<name>A0ABX0UAW2_9FLAO</name>
<organism evidence="8 9">
    <name type="scientific">Wenyingzhuangia heitensis</name>
    <dbReference type="NCBI Taxonomy" id="1487859"/>
    <lineage>
        <taxon>Bacteria</taxon>
        <taxon>Pseudomonadati</taxon>
        <taxon>Bacteroidota</taxon>
        <taxon>Flavobacteriia</taxon>
        <taxon>Flavobacteriales</taxon>
        <taxon>Flavobacteriaceae</taxon>
        <taxon>Wenyingzhuangia</taxon>
    </lineage>
</organism>
<proteinExistence type="inferred from homology"/>
<dbReference type="InterPro" id="IPR027417">
    <property type="entry name" value="P-loop_NTPase"/>
</dbReference>
<dbReference type="Proteomes" id="UP000745859">
    <property type="component" value="Unassembled WGS sequence"/>
</dbReference>
<evidence type="ECO:0000256" key="1">
    <source>
        <dbReference type="ARBA" id="ARBA00005732"/>
    </source>
</evidence>
<evidence type="ECO:0000256" key="4">
    <source>
        <dbReference type="ARBA" id="ARBA00023134"/>
    </source>
</evidence>
<evidence type="ECO:0000256" key="2">
    <source>
        <dbReference type="ARBA" id="ARBA00022741"/>
    </source>
</evidence>
<dbReference type="HAMAP" id="MF_01389">
    <property type="entry name" value="UreG"/>
    <property type="match status" value="1"/>
</dbReference>
<evidence type="ECO:0000313" key="9">
    <source>
        <dbReference type="Proteomes" id="UP000745859"/>
    </source>
</evidence>
<protein>
    <recommendedName>
        <fullName evidence="6">Urease accessory protein UreG</fullName>
    </recommendedName>
</protein>
<evidence type="ECO:0000256" key="3">
    <source>
        <dbReference type="ARBA" id="ARBA00022988"/>
    </source>
</evidence>
<dbReference type="InterPro" id="IPR003495">
    <property type="entry name" value="CobW/HypB/UreG_nucleotide-bd"/>
</dbReference>
<dbReference type="PIRSF" id="PIRSF005624">
    <property type="entry name" value="Ni-bind_GTPase"/>
    <property type="match status" value="1"/>
</dbReference>
<dbReference type="RefSeq" id="WP_167189054.1">
    <property type="nucleotide sequence ID" value="NZ_JAASQL010000003.1"/>
</dbReference>
<comment type="subcellular location">
    <subcellularLocation>
        <location evidence="6">Cytoplasm</location>
    </subcellularLocation>
</comment>
<dbReference type="PANTHER" id="PTHR31715">
    <property type="entry name" value="UREASE ACCESSORY PROTEIN G"/>
    <property type="match status" value="1"/>
</dbReference>
<comment type="caution">
    <text evidence="8">The sequence shown here is derived from an EMBL/GenBank/DDBJ whole genome shotgun (WGS) entry which is preliminary data.</text>
</comment>
<dbReference type="NCBIfam" id="TIGR00101">
    <property type="entry name" value="ureG"/>
    <property type="match status" value="1"/>
</dbReference>
<comment type="subunit">
    <text evidence="6">Homodimer. UreD, UreF and UreG form a complex that acts as a GTP-hydrolysis-dependent molecular chaperone, activating the urease apoprotein by helping to assemble the nickel containing metallocenter of UreC. The UreE protein probably delivers the nickel.</text>
</comment>
<dbReference type="InterPro" id="IPR004400">
    <property type="entry name" value="UreG"/>
</dbReference>
<feature type="domain" description="CobW/HypB/UreG nucleotide-binding" evidence="7">
    <location>
        <begin position="38"/>
        <end position="209"/>
    </location>
</feature>
<keyword evidence="5 6" id="KW-0143">Chaperone</keyword>
<evidence type="ECO:0000259" key="7">
    <source>
        <dbReference type="Pfam" id="PF02492"/>
    </source>
</evidence>
<keyword evidence="2 6" id="KW-0547">Nucleotide-binding</keyword>
<keyword evidence="3 6" id="KW-0996">Nickel insertion</keyword>
<dbReference type="CDD" id="cd05540">
    <property type="entry name" value="UreG"/>
    <property type="match status" value="1"/>
</dbReference>
<evidence type="ECO:0000313" key="8">
    <source>
        <dbReference type="EMBL" id="NIJ45959.1"/>
    </source>
</evidence>
<keyword evidence="6" id="KW-0963">Cytoplasm</keyword>
<dbReference type="EMBL" id="JAASQL010000003">
    <property type="protein sequence ID" value="NIJ45959.1"/>
    <property type="molecule type" value="Genomic_DNA"/>
</dbReference>